<keyword evidence="9" id="KW-1185">Reference proteome</keyword>
<comment type="similarity">
    <text evidence="1">Belongs to the Gfo/Idh/MocA family.</text>
</comment>
<dbReference type="InterPro" id="IPR000683">
    <property type="entry name" value="Gfo/Idh/MocA-like_OxRdtase_N"/>
</dbReference>
<dbReference type="SUPFAM" id="SSF51735">
    <property type="entry name" value="NAD(P)-binding Rossmann-fold domains"/>
    <property type="match status" value="1"/>
</dbReference>
<comment type="caution">
    <text evidence="8">The sequence shown here is derived from an EMBL/GenBank/DDBJ whole genome shotgun (WGS) entry which is preliminary data.</text>
</comment>
<feature type="domain" description="Gfo/Idh/MocA-like oxidoreductase N-terminal" evidence="6">
    <location>
        <begin position="34"/>
        <end position="149"/>
    </location>
</feature>
<dbReference type="GO" id="GO:0000166">
    <property type="term" value="F:nucleotide binding"/>
    <property type="evidence" value="ECO:0007669"/>
    <property type="project" value="InterPro"/>
</dbReference>
<evidence type="ECO:0000259" key="7">
    <source>
        <dbReference type="Pfam" id="PF22725"/>
    </source>
</evidence>
<reference evidence="8" key="1">
    <citation type="submission" date="2020-07" db="EMBL/GenBank/DDBJ databases">
        <title>Draft Genome Sequence of a Deep-Sea Yeast, Naganishia (Cryptococcus) liquefaciens strain N6.</title>
        <authorList>
            <person name="Han Y.W."/>
            <person name="Kajitani R."/>
            <person name="Morimoto H."/>
            <person name="Parhat M."/>
            <person name="Tsubouchi H."/>
            <person name="Bakenova O."/>
            <person name="Ogata M."/>
            <person name="Argunhan B."/>
            <person name="Aoki R."/>
            <person name="Kajiwara S."/>
            <person name="Itoh T."/>
            <person name="Iwasaki H."/>
        </authorList>
    </citation>
    <scope>NUCLEOTIDE SEQUENCE</scope>
    <source>
        <strain evidence="8">N6</strain>
    </source>
</reference>
<gene>
    <name evidence="8" type="ORF">NliqN6_6047</name>
</gene>
<dbReference type="InterPro" id="IPR055170">
    <property type="entry name" value="GFO_IDH_MocA-like_dom"/>
</dbReference>
<protein>
    <recommendedName>
        <fullName evidence="3">D-xylose 1-dehydrogenase (NADP(+), D-xylono-1,5-lactone-forming)</fullName>
        <ecNumber evidence="3">1.1.1.179</ecNumber>
    </recommendedName>
    <alternativeName>
        <fullName evidence="4">D-xylose-NADP dehydrogenase</fullName>
    </alternativeName>
</protein>
<dbReference type="InterPro" id="IPR036291">
    <property type="entry name" value="NAD(P)-bd_dom_sf"/>
</dbReference>
<evidence type="ECO:0000256" key="1">
    <source>
        <dbReference type="ARBA" id="ARBA00010928"/>
    </source>
</evidence>
<evidence type="ECO:0000256" key="3">
    <source>
        <dbReference type="ARBA" id="ARBA00038984"/>
    </source>
</evidence>
<dbReference type="InterPro" id="IPR050984">
    <property type="entry name" value="Gfo/Idh/MocA_domain"/>
</dbReference>
<organism evidence="8 9">
    <name type="scientific">Naganishia liquefaciens</name>
    <dbReference type="NCBI Taxonomy" id="104408"/>
    <lineage>
        <taxon>Eukaryota</taxon>
        <taxon>Fungi</taxon>
        <taxon>Dikarya</taxon>
        <taxon>Basidiomycota</taxon>
        <taxon>Agaricomycotina</taxon>
        <taxon>Tremellomycetes</taxon>
        <taxon>Filobasidiales</taxon>
        <taxon>Filobasidiaceae</taxon>
        <taxon>Naganishia</taxon>
    </lineage>
</organism>
<feature type="domain" description="GFO/IDH/MocA-like oxidoreductase" evidence="7">
    <location>
        <begin position="164"/>
        <end position="253"/>
    </location>
</feature>
<dbReference type="Gene3D" id="3.30.360.10">
    <property type="entry name" value="Dihydrodipicolinate Reductase, domain 2"/>
    <property type="match status" value="1"/>
</dbReference>
<evidence type="ECO:0000313" key="8">
    <source>
        <dbReference type="EMBL" id="GHJ89645.1"/>
    </source>
</evidence>
<evidence type="ECO:0000313" key="9">
    <source>
        <dbReference type="Proteomes" id="UP000620104"/>
    </source>
</evidence>
<dbReference type="AlphaFoldDB" id="A0A8H3TYQ3"/>
<dbReference type="SUPFAM" id="SSF55347">
    <property type="entry name" value="Glyceraldehyde-3-phosphate dehydrogenase-like, C-terminal domain"/>
    <property type="match status" value="1"/>
</dbReference>
<evidence type="ECO:0000259" key="6">
    <source>
        <dbReference type="Pfam" id="PF01408"/>
    </source>
</evidence>
<dbReference type="PANTHER" id="PTHR22604:SF105">
    <property type="entry name" value="TRANS-1,2-DIHYDROBENZENE-1,2-DIOL DEHYDROGENASE"/>
    <property type="match status" value="1"/>
</dbReference>
<dbReference type="GO" id="GO:0047837">
    <property type="term" value="F:D-xylose 1-dehydrogenase (NADP+) activity"/>
    <property type="evidence" value="ECO:0007669"/>
    <property type="project" value="UniProtKB-EC"/>
</dbReference>
<sequence>MAMAIQTLTFLHQWFYEGRLHAGLKGSKESDALRVGILSTAMIDAAAVVRPIESHPGVKITAIASRDLKSAQKGAKMFGIPNAYGSYEELLADPEVEAIYISVPNGMHAEWAIKCMKAGKHVLIEKPLCANADEAREIYKVAEQTDRIALEAFHWRFHPAAHVVKSYIDSGKYGKVLKTYSRMVTPKNSMPSWDIRWKWDLAGGATMDETYTVSFTRYFTNCKRATVLSAEARPYKKDPRVDAAMKATLQIENDEGDLITSEIYNDLDEPNLFGIIPRVWELPSIQIELEKATIYYYNSMMPHLLHSVVIKDKATGISTTQKHYNYGPFWKTTGESWWSTYRYMWEAFARKCKGKDPVHWVPAEDSIQQMEVIDSIYEKSGLGRRHGTVVPGDVDPGSA</sequence>
<dbReference type="PANTHER" id="PTHR22604">
    <property type="entry name" value="OXIDOREDUCTASES"/>
    <property type="match status" value="1"/>
</dbReference>
<evidence type="ECO:0000256" key="4">
    <source>
        <dbReference type="ARBA" id="ARBA00042988"/>
    </source>
</evidence>
<dbReference type="Gene3D" id="3.40.50.720">
    <property type="entry name" value="NAD(P)-binding Rossmann-like Domain"/>
    <property type="match status" value="1"/>
</dbReference>
<evidence type="ECO:0000256" key="2">
    <source>
        <dbReference type="ARBA" id="ARBA00023002"/>
    </source>
</evidence>
<keyword evidence="2" id="KW-0560">Oxidoreductase</keyword>
<accession>A0A8H3TYQ3</accession>
<dbReference type="EC" id="1.1.1.179" evidence="3"/>
<dbReference type="Pfam" id="PF01408">
    <property type="entry name" value="GFO_IDH_MocA"/>
    <property type="match status" value="1"/>
</dbReference>
<dbReference type="OrthoDB" id="64915at2759"/>
<proteinExistence type="inferred from homology"/>
<dbReference type="Proteomes" id="UP000620104">
    <property type="component" value="Unassembled WGS sequence"/>
</dbReference>
<evidence type="ECO:0000256" key="5">
    <source>
        <dbReference type="ARBA" id="ARBA00049233"/>
    </source>
</evidence>
<dbReference type="Pfam" id="PF22725">
    <property type="entry name" value="GFO_IDH_MocA_C3"/>
    <property type="match status" value="1"/>
</dbReference>
<name>A0A8H3TYQ3_9TREE</name>
<dbReference type="EMBL" id="BLZA01000049">
    <property type="protein sequence ID" value="GHJ89645.1"/>
    <property type="molecule type" value="Genomic_DNA"/>
</dbReference>
<comment type="catalytic activity">
    <reaction evidence="5">
        <text>D-xylose + NADP(+) = D-xylono-1,5-lactone + NADPH + H(+)</text>
        <dbReference type="Rhea" id="RHEA:22000"/>
        <dbReference type="ChEBI" id="CHEBI:15378"/>
        <dbReference type="ChEBI" id="CHEBI:15867"/>
        <dbReference type="ChEBI" id="CHEBI:53455"/>
        <dbReference type="ChEBI" id="CHEBI:57783"/>
        <dbReference type="ChEBI" id="CHEBI:58349"/>
        <dbReference type="EC" id="1.1.1.179"/>
    </reaction>
</comment>